<dbReference type="EMBL" id="CAJVRM010000003">
    <property type="protein sequence ID" value="CAG8970860.1"/>
    <property type="molecule type" value="Genomic_DNA"/>
</dbReference>
<dbReference type="PANTHER" id="PTHR33048">
    <property type="entry name" value="PTH11-LIKE INTEGRAL MEMBRANE PROTEIN (AFU_ORTHOLOGUE AFUA_5G11245)"/>
    <property type="match status" value="1"/>
</dbReference>
<evidence type="ECO:0000313" key="8">
    <source>
        <dbReference type="EMBL" id="CAG8970860.1"/>
    </source>
</evidence>
<dbReference type="InterPro" id="IPR049326">
    <property type="entry name" value="Rhodopsin_dom_fungi"/>
</dbReference>
<comment type="subcellular location">
    <subcellularLocation>
        <location evidence="1">Membrane</location>
        <topology evidence="1">Multi-pass membrane protein</topology>
    </subcellularLocation>
</comment>
<comment type="similarity">
    <text evidence="5">Belongs to the SAT4 family.</text>
</comment>
<dbReference type="Proteomes" id="UP000701801">
    <property type="component" value="Unassembled WGS sequence"/>
</dbReference>
<evidence type="ECO:0000313" key="9">
    <source>
        <dbReference type="Proteomes" id="UP000701801"/>
    </source>
</evidence>
<dbReference type="OrthoDB" id="5273647at2759"/>
<dbReference type="PANTHER" id="PTHR33048:SF57">
    <property type="entry name" value="INTEGRAL MEMBRANE PROTEIN-RELATED"/>
    <property type="match status" value="1"/>
</dbReference>
<keyword evidence="2 6" id="KW-0812">Transmembrane</keyword>
<dbReference type="GO" id="GO:0016020">
    <property type="term" value="C:membrane"/>
    <property type="evidence" value="ECO:0007669"/>
    <property type="project" value="UniProtKB-SubCell"/>
</dbReference>
<name>A0A9N9PWP3_9HELO</name>
<keyword evidence="9" id="KW-1185">Reference proteome</keyword>
<evidence type="ECO:0000259" key="7">
    <source>
        <dbReference type="Pfam" id="PF20684"/>
    </source>
</evidence>
<feature type="transmembrane region" description="Helical" evidence="6">
    <location>
        <begin position="195"/>
        <end position="215"/>
    </location>
</feature>
<evidence type="ECO:0000256" key="1">
    <source>
        <dbReference type="ARBA" id="ARBA00004141"/>
    </source>
</evidence>
<feature type="domain" description="Rhodopsin" evidence="7">
    <location>
        <begin position="36"/>
        <end position="238"/>
    </location>
</feature>
<accession>A0A9N9PWP3</accession>
<feature type="transmembrane region" description="Helical" evidence="6">
    <location>
        <begin position="152"/>
        <end position="175"/>
    </location>
</feature>
<dbReference type="Pfam" id="PF20684">
    <property type="entry name" value="Fung_rhodopsin"/>
    <property type="match status" value="1"/>
</dbReference>
<organism evidence="8 9">
    <name type="scientific">Hymenoscyphus albidus</name>
    <dbReference type="NCBI Taxonomy" id="595503"/>
    <lineage>
        <taxon>Eukaryota</taxon>
        <taxon>Fungi</taxon>
        <taxon>Dikarya</taxon>
        <taxon>Ascomycota</taxon>
        <taxon>Pezizomycotina</taxon>
        <taxon>Leotiomycetes</taxon>
        <taxon>Helotiales</taxon>
        <taxon>Helotiaceae</taxon>
        <taxon>Hymenoscyphus</taxon>
    </lineage>
</organism>
<keyword evidence="4 6" id="KW-0472">Membrane</keyword>
<protein>
    <recommendedName>
        <fullName evidence="7">Rhodopsin domain-containing protein</fullName>
    </recommendedName>
</protein>
<comment type="caution">
    <text evidence="8">The sequence shown here is derived from an EMBL/GenBank/DDBJ whole genome shotgun (WGS) entry which is preliminary data.</text>
</comment>
<feature type="transmembrane region" description="Helical" evidence="6">
    <location>
        <begin position="227"/>
        <end position="246"/>
    </location>
</feature>
<keyword evidence="3 6" id="KW-1133">Transmembrane helix</keyword>
<dbReference type="InterPro" id="IPR052337">
    <property type="entry name" value="SAT4-like"/>
</dbReference>
<evidence type="ECO:0000256" key="5">
    <source>
        <dbReference type="ARBA" id="ARBA00038359"/>
    </source>
</evidence>
<evidence type="ECO:0000256" key="3">
    <source>
        <dbReference type="ARBA" id="ARBA00022989"/>
    </source>
</evidence>
<gene>
    <name evidence="8" type="ORF">HYALB_00000838</name>
</gene>
<feature type="transmembrane region" description="Helical" evidence="6">
    <location>
        <begin position="20"/>
        <end position="40"/>
    </location>
</feature>
<reference evidence="8" key="1">
    <citation type="submission" date="2021-07" db="EMBL/GenBank/DDBJ databases">
        <authorList>
            <person name="Durling M."/>
        </authorList>
    </citation>
    <scope>NUCLEOTIDE SEQUENCE</scope>
</reference>
<dbReference type="AlphaFoldDB" id="A0A9N9PWP3"/>
<evidence type="ECO:0000256" key="4">
    <source>
        <dbReference type="ARBA" id="ARBA00023136"/>
    </source>
</evidence>
<evidence type="ECO:0000256" key="2">
    <source>
        <dbReference type="ARBA" id="ARBA00022692"/>
    </source>
</evidence>
<evidence type="ECO:0000256" key="6">
    <source>
        <dbReference type="SAM" id="Phobius"/>
    </source>
</evidence>
<proteinExistence type="inferred from homology"/>
<sequence length="258" mass="28520">MTYTIIPPDGRGDSAGITLLFSSAFSLFLAVVAIALRLWVRHIKTTPLALNDWLLFFSIVEVKRHAQQLIGLVVTIGGLGQDQKVVSKESITLTLQVWIRGSNYTSIANESKLLPAAETLWAAANTAVKVSILLVYKDIFALRSFRRAADTAIVVVIMLGVGNTIQCLAICRPFSFQWDKTIEGGKCGNQNLGILLVAFLNLVTDLIIVVMPMPLVWNLKMPRHKRLALIGIFSLGIMYSPVITQFEKIFADSREEFA</sequence>